<evidence type="ECO:0000256" key="2">
    <source>
        <dbReference type="ARBA" id="ARBA00023125"/>
    </source>
</evidence>
<dbReference type="PROSITE" id="PS01124">
    <property type="entry name" value="HTH_ARAC_FAMILY_2"/>
    <property type="match status" value="1"/>
</dbReference>
<evidence type="ECO:0000259" key="4">
    <source>
        <dbReference type="PROSITE" id="PS01124"/>
    </source>
</evidence>
<dbReference type="SMART" id="SM00342">
    <property type="entry name" value="HTH_ARAC"/>
    <property type="match status" value="1"/>
</dbReference>
<dbReference type="Proteomes" id="UP001497602">
    <property type="component" value="Unassembled WGS sequence"/>
</dbReference>
<keyword evidence="3" id="KW-0804">Transcription</keyword>
<keyword evidence="6" id="KW-1185">Reference proteome</keyword>
<keyword evidence="1" id="KW-0805">Transcription regulation</keyword>
<dbReference type="EMBL" id="CAXJRC010000001">
    <property type="protein sequence ID" value="CAL2104814.1"/>
    <property type="molecule type" value="Genomic_DNA"/>
</dbReference>
<dbReference type="RefSeq" id="WP_348736487.1">
    <property type="nucleotide sequence ID" value="NZ_CAXJRC010000001.1"/>
</dbReference>
<protein>
    <submittedName>
        <fullName evidence="5">AraC-type DNA-binding protein</fullName>
    </submittedName>
</protein>
<reference evidence="5 6" key="1">
    <citation type="submission" date="2024-05" db="EMBL/GenBank/DDBJ databases">
        <authorList>
            <person name="Duchaud E."/>
        </authorList>
    </citation>
    <scope>NUCLEOTIDE SEQUENCE [LARGE SCALE GENOMIC DNA]</scope>
    <source>
        <strain evidence="5">Ena-SAMPLE-TAB-13-05-2024-13:56:06:370-140305</strain>
    </source>
</reference>
<dbReference type="Gene3D" id="1.10.10.60">
    <property type="entry name" value="Homeodomain-like"/>
    <property type="match status" value="2"/>
</dbReference>
<dbReference type="PANTHER" id="PTHR47893">
    <property type="entry name" value="REGULATORY PROTEIN PCHR"/>
    <property type="match status" value="1"/>
</dbReference>
<dbReference type="InterPro" id="IPR018060">
    <property type="entry name" value="HTH_AraC"/>
</dbReference>
<evidence type="ECO:0000256" key="1">
    <source>
        <dbReference type="ARBA" id="ARBA00023015"/>
    </source>
</evidence>
<proteinExistence type="predicted"/>
<name>A0ABM9PGT4_9FLAO</name>
<evidence type="ECO:0000256" key="3">
    <source>
        <dbReference type="ARBA" id="ARBA00023163"/>
    </source>
</evidence>
<dbReference type="InterPro" id="IPR018062">
    <property type="entry name" value="HTH_AraC-typ_CS"/>
</dbReference>
<dbReference type="GO" id="GO:0003677">
    <property type="term" value="F:DNA binding"/>
    <property type="evidence" value="ECO:0007669"/>
    <property type="project" value="UniProtKB-KW"/>
</dbReference>
<dbReference type="SUPFAM" id="SSF46689">
    <property type="entry name" value="Homeodomain-like"/>
    <property type="match status" value="1"/>
</dbReference>
<organism evidence="5 6">
    <name type="scientific">Tenacibaculum vairaonense</name>
    <dbReference type="NCBI Taxonomy" id="3137860"/>
    <lineage>
        <taxon>Bacteria</taxon>
        <taxon>Pseudomonadati</taxon>
        <taxon>Bacteroidota</taxon>
        <taxon>Flavobacteriia</taxon>
        <taxon>Flavobacteriales</taxon>
        <taxon>Flavobacteriaceae</taxon>
        <taxon>Tenacibaculum</taxon>
    </lineage>
</organism>
<dbReference type="InterPro" id="IPR009057">
    <property type="entry name" value="Homeodomain-like_sf"/>
</dbReference>
<dbReference type="PROSITE" id="PS00041">
    <property type="entry name" value="HTH_ARAC_FAMILY_1"/>
    <property type="match status" value="1"/>
</dbReference>
<sequence length="316" mass="36816">MYLTNHTLLNKDLFIENHITNNCGVFTKNYSLNEKFGQGNLITHSFDGLHIEFLTATLHDNYILKNVNSSNTFDLSILLKGEKIISCKSINKEVTQEAQETLMYFTKNDEECIKYYKNIPVKEIRVKMFYEFIKKHQLTTLFPLLKKCSEINSVYSFTATFCSKTQEIITELLTDTRKGILKRLFLESKVLELISLQVEQQNKFNSSEHLVKKLYKVRNIISANLNEHFSIKKLSKEVLLNDTILKKEFKRVFNTTISEYSTSLRMTKARELLTHTDKPIYEVSDIVGYKNPTHFSAAFKKHESLTPKQFRGKHAV</sequence>
<dbReference type="PANTHER" id="PTHR47893:SF1">
    <property type="entry name" value="REGULATORY PROTEIN PCHR"/>
    <property type="match status" value="1"/>
</dbReference>
<accession>A0ABM9PGT4</accession>
<comment type="caution">
    <text evidence="5">The sequence shown here is derived from an EMBL/GenBank/DDBJ whole genome shotgun (WGS) entry which is preliminary data.</text>
</comment>
<evidence type="ECO:0000313" key="6">
    <source>
        <dbReference type="Proteomes" id="UP001497602"/>
    </source>
</evidence>
<dbReference type="Pfam" id="PF12833">
    <property type="entry name" value="HTH_18"/>
    <property type="match status" value="1"/>
</dbReference>
<evidence type="ECO:0000313" key="5">
    <source>
        <dbReference type="EMBL" id="CAL2104814.1"/>
    </source>
</evidence>
<keyword evidence="2 5" id="KW-0238">DNA-binding</keyword>
<feature type="domain" description="HTH araC/xylS-type" evidence="4">
    <location>
        <begin position="215"/>
        <end position="313"/>
    </location>
</feature>
<gene>
    <name evidence="5" type="ORF">T190115A13A_100102</name>
</gene>
<dbReference type="InterPro" id="IPR053142">
    <property type="entry name" value="PchR_regulatory_protein"/>
</dbReference>